<dbReference type="PRINTS" id="PR00032">
    <property type="entry name" value="HTHARAC"/>
</dbReference>
<evidence type="ECO:0000259" key="4">
    <source>
        <dbReference type="PROSITE" id="PS01124"/>
    </source>
</evidence>
<reference evidence="5 6" key="1">
    <citation type="submission" date="2014-02" db="EMBL/GenBank/DDBJ databases">
        <title>The small core and large imbalanced accessory genome model reveals a collaborative survival strategy of Sorangium cellulosum strains in nature.</title>
        <authorList>
            <person name="Han K."/>
            <person name="Peng R."/>
            <person name="Blom J."/>
            <person name="Li Y.-Z."/>
        </authorList>
    </citation>
    <scope>NUCLEOTIDE SEQUENCE [LARGE SCALE GENOMIC DNA]</scope>
    <source>
        <strain evidence="5 6">So0008-312</strain>
    </source>
</reference>
<dbReference type="InterPro" id="IPR014710">
    <property type="entry name" value="RmlC-like_jellyroll"/>
</dbReference>
<dbReference type="Gene3D" id="1.10.10.60">
    <property type="entry name" value="Homeodomain-like"/>
    <property type="match status" value="2"/>
</dbReference>
<dbReference type="GO" id="GO:0043565">
    <property type="term" value="F:sequence-specific DNA binding"/>
    <property type="evidence" value="ECO:0007669"/>
    <property type="project" value="InterPro"/>
</dbReference>
<dbReference type="PROSITE" id="PS01124">
    <property type="entry name" value="HTH_ARAC_FAMILY_2"/>
    <property type="match status" value="1"/>
</dbReference>
<dbReference type="InterPro" id="IPR018060">
    <property type="entry name" value="HTH_AraC"/>
</dbReference>
<evidence type="ECO:0000256" key="3">
    <source>
        <dbReference type="ARBA" id="ARBA00023163"/>
    </source>
</evidence>
<organism evidence="5 6">
    <name type="scientific">Sorangium cellulosum</name>
    <name type="common">Polyangium cellulosum</name>
    <dbReference type="NCBI Taxonomy" id="56"/>
    <lineage>
        <taxon>Bacteria</taxon>
        <taxon>Pseudomonadati</taxon>
        <taxon>Myxococcota</taxon>
        <taxon>Polyangia</taxon>
        <taxon>Polyangiales</taxon>
        <taxon>Polyangiaceae</taxon>
        <taxon>Sorangium</taxon>
    </lineage>
</organism>
<dbReference type="AlphaFoldDB" id="A0A150QN45"/>
<dbReference type="Pfam" id="PF12833">
    <property type="entry name" value="HTH_18"/>
    <property type="match status" value="1"/>
</dbReference>
<dbReference type="InterPro" id="IPR011051">
    <property type="entry name" value="RmlC_Cupin_sf"/>
</dbReference>
<dbReference type="PANTHER" id="PTHR46796">
    <property type="entry name" value="HTH-TYPE TRANSCRIPTIONAL ACTIVATOR RHAS-RELATED"/>
    <property type="match status" value="1"/>
</dbReference>
<sequence>MPLAIALPELKRLAQGAVLVSRRWTAPRVIHGPTHANGGVEVTWVERGSIDFQLGKGALAGAQGACVVVPPGIEHTPQARSVACHMLTVRPEVLAEAADALGPTARVPGEAVVLGADERIASLMRLIVREVEGGLAPEDPGLSALLDALAFGLVRPASPAVAPARVDRRIRRALKAIEAGYERPLSVDDLAAAAGMTRFPFLRAFRAQVGESPYQHLLAVRLQHAADRLRRSNGTVLEIALACGFREPGRFARLFRARYGCTPRAYRADR</sequence>
<gene>
    <name evidence="5" type="ORF">BE15_32565</name>
</gene>
<dbReference type="RefSeq" id="WP_061608455.1">
    <property type="nucleotide sequence ID" value="NZ_JEMA01000475.1"/>
</dbReference>
<dbReference type="Gene3D" id="2.60.120.10">
    <property type="entry name" value="Jelly Rolls"/>
    <property type="match status" value="1"/>
</dbReference>
<dbReference type="InterPro" id="IPR020449">
    <property type="entry name" value="Tscrpt_reg_AraC-type_HTH"/>
</dbReference>
<dbReference type="Pfam" id="PF02311">
    <property type="entry name" value="AraC_binding"/>
    <property type="match status" value="1"/>
</dbReference>
<name>A0A150QN45_SORCE</name>
<dbReference type="SUPFAM" id="SSF51182">
    <property type="entry name" value="RmlC-like cupins"/>
    <property type="match status" value="1"/>
</dbReference>
<dbReference type="InterPro" id="IPR003313">
    <property type="entry name" value="AraC-bd"/>
</dbReference>
<dbReference type="PROSITE" id="PS00041">
    <property type="entry name" value="HTH_ARAC_FAMILY_1"/>
    <property type="match status" value="1"/>
</dbReference>
<dbReference type="GO" id="GO:0003700">
    <property type="term" value="F:DNA-binding transcription factor activity"/>
    <property type="evidence" value="ECO:0007669"/>
    <property type="project" value="InterPro"/>
</dbReference>
<keyword evidence="2" id="KW-0238">DNA-binding</keyword>
<accession>A0A150QN45</accession>
<dbReference type="InterPro" id="IPR009057">
    <property type="entry name" value="Homeodomain-like_sf"/>
</dbReference>
<dbReference type="InterPro" id="IPR018062">
    <property type="entry name" value="HTH_AraC-typ_CS"/>
</dbReference>
<evidence type="ECO:0000256" key="1">
    <source>
        <dbReference type="ARBA" id="ARBA00023015"/>
    </source>
</evidence>
<comment type="caution">
    <text evidence="5">The sequence shown here is derived from an EMBL/GenBank/DDBJ whole genome shotgun (WGS) entry which is preliminary data.</text>
</comment>
<feature type="domain" description="HTH araC/xylS-type" evidence="4">
    <location>
        <begin position="171"/>
        <end position="269"/>
    </location>
</feature>
<dbReference type="SMART" id="SM00342">
    <property type="entry name" value="HTH_ARAC"/>
    <property type="match status" value="1"/>
</dbReference>
<proteinExistence type="predicted"/>
<dbReference type="Proteomes" id="UP000075260">
    <property type="component" value="Unassembled WGS sequence"/>
</dbReference>
<keyword evidence="3" id="KW-0804">Transcription</keyword>
<evidence type="ECO:0000313" key="6">
    <source>
        <dbReference type="Proteomes" id="UP000075260"/>
    </source>
</evidence>
<keyword evidence="1" id="KW-0805">Transcription regulation</keyword>
<evidence type="ECO:0000313" key="5">
    <source>
        <dbReference type="EMBL" id="KYF69364.1"/>
    </source>
</evidence>
<dbReference type="SUPFAM" id="SSF46689">
    <property type="entry name" value="Homeodomain-like"/>
    <property type="match status" value="2"/>
</dbReference>
<dbReference type="EMBL" id="JEMA01000475">
    <property type="protein sequence ID" value="KYF69364.1"/>
    <property type="molecule type" value="Genomic_DNA"/>
</dbReference>
<dbReference type="InterPro" id="IPR050204">
    <property type="entry name" value="AraC_XylS_family_regulators"/>
</dbReference>
<evidence type="ECO:0000256" key="2">
    <source>
        <dbReference type="ARBA" id="ARBA00023125"/>
    </source>
</evidence>
<protein>
    <recommendedName>
        <fullName evidence="4">HTH araC/xylS-type domain-containing protein</fullName>
    </recommendedName>
</protein>